<evidence type="ECO:0000256" key="1">
    <source>
        <dbReference type="SAM" id="MobiDB-lite"/>
    </source>
</evidence>
<sequence length="155" mass="18205">MAYFSDAKVGDKVYGLIFGKGKIIDIFPDSYYSIMVEFKNGHEVPYTDDGLPGWGNFKKQTLFFRDDVDLCNEDFSPVDKPMSHKKIIKLREKKKLEVRCPSGVWTSAKKVDDEYLEKILKKEKYHLFRKKKEISKSKTKNKPKTEKIDKKKEKK</sequence>
<name>A0A0S4XMF4_9BACT</name>
<dbReference type="EMBL" id="FAXN01000023">
    <property type="protein sequence ID" value="CUV65305.1"/>
    <property type="molecule type" value="Genomic_DNA"/>
</dbReference>
<feature type="region of interest" description="Disordered" evidence="1">
    <location>
        <begin position="134"/>
        <end position="155"/>
    </location>
</feature>
<dbReference type="AlphaFoldDB" id="A0A0S4XMF4"/>
<accession>A0A0S4XMF4</accession>
<reference evidence="2" key="1">
    <citation type="submission" date="2015-11" db="EMBL/GenBank/DDBJ databases">
        <authorList>
            <person name="Zhang Y."/>
            <person name="Guo Z."/>
        </authorList>
    </citation>
    <scope>NUCLEOTIDE SEQUENCE</scope>
    <source>
        <strain evidence="2">BN30871</strain>
    </source>
</reference>
<feature type="compositionally biased region" description="Basic and acidic residues" evidence="1">
    <location>
        <begin position="143"/>
        <end position="155"/>
    </location>
</feature>
<gene>
    <name evidence="2" type="ORF">BN3087_240044</name>
</gene>
<proteinExistence type="predicted"/>
<organism evidence="2">
    <name type="scientific">Sulfurovum sp. enrichment culture clone C5</name>
    <dbReference type="NCBI Taxonomy" id="497650"/>
    <lineage>
        <taxon>Bacteria</taxon>
        <taxon>Pseudomonadati</taxon>
        <taxon>Campylobacterota</taxon>
        <taxon>Epsilonproteobacteria</taxon>
        <taxon>Campylobacterales</taxon>
        <taxon>Sulfurovaceae</taxon>
        <taxon>Sulfurovum</taxon>
        <taxon>environmental samples</taxon>
    </lineage>
</organism>
<evidence type="ECO:0000313" key="2">
    <source>
        <dbReference type="EMBL" id="CUV65305.1"/>
    </source>
</evidence>
<protein>
    <submittedName>
        <fullName evidence="2">Uncharacterized protein</fullName>
    </submittedName>
</protein>